<comment type="subcellular location">
    <subcellularLocation>
        <location evidence="9">Cell inner membrane</location>
    </subcellularLocation>
    <subcellularLocation>
        <location evidence="2">Membrane</location>
        <topology evidence="2">Multi-pass membrane protein</topology>
    </subcellularLocation>
</comment>
<dbReference type="InterPro" id="IPR045062">
    <property type="entry name" value="Cyt_c_biogenesis_CcsA/CcmC"/>
</dbReference>
<feature type="domain" description="Cytochrome c assembly protein" evidence="10">
    <location>
        <begin position="11"/>
        <end position="179"/>
    </location>
</feature>
<comment type="similarity">
    <text evidence="3 9">Belongs to the CcmC/CycZ/HelC family.</text>
</comment>
<dbReference type="Pfam" id="PF01578">
    <property type="entry name" value="Cytochrom_C_asm"/>
    <property type="match status" value="1"/>
</dbReference>
<reference evidence="11" key="2">
    <citation type="journal article" date="2018" name="ISME J.">
        <title>A dynamic microbial community with high functional redundancy inhabits the cold, oxic subseafloor aquifer.</title>
        <authorList>
            <person name="Tully B.J."/>
            <person name="Wheat C.G."/>
            <person name="Glazer B.T."/>
            <person name="Huber J.A."/>
        </authorList>
    </citation>
    <scope>NUCLEOTIDE SEQUENCE</scope>
    <source>
        <strain evidence="11">NORP83</strain>
    </source>
</reference>
<dbReference type="NCBIfam" id="TIGR01191">
    <property type="entry name" value="ccmC"/>
    <property type="match status" value="1"/>
</dbReference>
<keyword evidence="9" id="KW-0997">Cell inner membrane</keyword>
<accession>A0A2A4Z253</accession>
<evidence type="ECO:0000313" key="11">
    <source>
        <dbReference type="EMBL" id="PCJ00961.1"/>
    </source>
</evidence>
<dbReference type="GO" id="GO:0005886">
    <property type="term" value="C:plasma membrane"/>
    <property type="evidence" value="ECO:0007669"/>
    <property type="project" value="UniProtKB-SubCell"/>
</dbReference>
<dbReference type="GO" id="GO:0015232">
    <property type="term" value="F:heme transmembrane transporter activity"/>
    <property type="evidence" value="ECO:0007669"/>
    <property type="project" value="InterPro"/>
</dbReference>
<dbReference type="AlphaFoldDB" id="A0A2A4Z253"/>
<dbReference type="GO" id="GO:0017004">
    <property type="term" value="P:cytochrome complex assembly"/>
    <property type="evidence" value="ECO:0007669"/>
    <property type="project" value="UniProtKB-KW"/>
</dbReference>
<dbReference type="InterPro" id="IPR003557">
    <property type="entry name" value="Cyt_c_biogenesis_CcmC"/>
</dbReference>
<evidence type="ECO:0000256" key="7">
    <source>
        <dbReference type="ARBA" id="ARBA00022989"/>
    </source>
</evidence>
<comment type="function">
    <text evidence="1 9">Required for the export of heme to the periplasm for the biogenesis of c-type cytochromes.</text>
</comment>
<evidence type="ECO:0000256" key="8">
    <source>
        <dbReference type="ARBA" id="ARBA00023136"/>
    </source>
</evidence>
<dbReference type="InterPro" id="IPR002541">
    <property type="entry name" value="Cyt_c_assembly"/>
</dbReference>
<evidence type="ECO:0000256" key="3">
    <source>
        <dbReference type="ARBA" id="ARBA00005840"/>
    </source>
</evidence>
<feature type="transmembrane region" description="Helical" evidence="9">
    <location>
        <begin position="153"/>
        <end position="175"/>
    </location>
</feature>
<keyword evidence="9" id="KW-0813">Transport</keyword>
<evidence type="ECO:0000256" key="5">
    <source>
        <dbReference type="ARBA" id="ARBA00022692"/>
    </source>
</evidence>
<comment type="caution">
    <text evidence="11">The sequence shown here is derived from an EMBL/GenBank/DDBJ whole genome shotgun (WGS) entry which is preliminary data.</text>
</comment>
<dbReference type="EMBL" id="NVUS01000009">
    <property type="protein sequence ID" value="PCJ00961.1"/>
    <property type="molecule type" value="Genomic_DNA"/>
</dbReference>
<feature type="transmembrane region" description="Helical" evidence="9">
    <location>
        <begin position="57"/>
        <end position="79"/>
    </location>
</feature>
<organism evidence="11">
    <name type="scientific">OCS116 cluster bacterium</name>
    <dbReference type="NCBI Taxonomy" id="2030921"/>
    <lineage>
        <taxon>Bacteria</taxon>
        <taxon>Pseudomonadati</taxon>
        <taxon>Pseudomonadota</taxon>
        <taxon>Alphaproteobacteria</taxon>
        <taxon>OCS116 cluster</taxon>
    </lineage>
</organism>
<keyword evidence="8 9" id="KW-0472">Membrane</keyword>
<feature type="transmembrane region" description="Helical" evidence="9">
    <location>
        <begin position="195"/>
        <end position="218"/>
    </location>
</feature>
<evidence type="ECO:0000256" key="1">
    <source>
        <dbReference type="ARBA" id="ARBA00002442"/>
    </source>
</evidence>
<evidence type="ECO:0000256" key="6">
    <source>
        <dbReference type="ARBA" id="ARBA00022748"/>
    </source>
</evidence>
<reference key="1">
    <citation type="submission" date="2017-08" db="EMBL/GenBank/DDBJ databases">
        <title>A dynamic microbial community with high functional redundancy inhabits the cold, oxic subseafloor aquifer.</title>
        <authorList>
            <person name="Tully B.J."/>
            <person name="Wheat C.G."/>
            <person name="Glazer B.T."/>
            <person name="Huber J.A."/>
        </authorList>
    </citation>
    <scope>NUCLEOTIDE SEQUENCE [LARGE SCALE GENOMIC DNA]</scope>
</reference>
<dbReference type="PANTHER" id="PTHR30071:SF1">
    <property type="entry name" value="CYTOCHROME B_B6 PROTEIN-RELATED"/>
    <property type="match status" value="1"/>
</dbReference>
<keyword evidence="9" id="KW-1003">Cell membrane</keyword>
<evidence type="ECO:0000259" key="10">
    <source>
        <dbReference type="Pfam" id="PF01578"/>
    </source>
</evidence>
<dbReference type="PRINTS" id="PR01386">
    <property type="entry name" value="CCMCBIOGNSIS"/>
</dbReference>
<protein>
    <recommendedName>
        <fullName evidence="4 9">Heme exporter protein C</fullName>
    </recommendedName>
    <alternativeName>
        <fullName evidence="9">Cytochrome c-type biogenesis protein</fullName>
    </alternativeName>
</protein>
<name>A0A2A4Z253_9PROT</name>
<proteinExistence type="inferred from homology"/>
<dbReference type="GO" id="GO:0020037">
    <property type="term" value="F:heme binding"/>
    <property type="evidence" value="ECO:0007669"/>
    <property type="project" value="InterPro"/>
</dbReference>
<feature type="transmembrane region" description="Helical" evidence="9">
    <location>
        <begin position="122"/>
        <end position="141"/>
    </location>
</feature>
<feature type="transmembrane region" description="Helical" evidence="9">
    <location>
        <begin position="16"/>
        <end position="37"/>
    </location>
</feature>
<keyword evidence="6 9" id="KW-0201">Cytochrome c-type biogenesis</keyword>
<dbReference type="PANTHER" id="PTHR30071">
    <property type="entry name" value="HEME EXPORTER PROTEIN C"/>
    <property type="match status" value="1"/>
</dbReference>
<evidence type="ECO:0000256" key="2">
    <source>
        <dbReference type="ARBA" id="ARBA00004141"/>
    </source>
</evidence>
<keyword evidence="5 9" id="KW-0812">Transmembrane</keyword>
<sequence>MFGLANPTKFMRFSSLLLPYLVIITLGLLGFGLYAVFNAPEDVLQGSLSRILYVHAPSAYLAQAIYVFMALANFTGFIWRHPLADMAAKNAAPIGAVFALLTLITGMLWGKPAWGTWWVWDARLTAVLVLFIMYLGYIAIWQVIEDQVKAARVATIVAAVGLINIPIIKFSVEWWNTLHQPASLTTSGSSIHPTMLTALLVMFAAFTFMFTTLLFISVRTEITRRRARALEMRILQQNIAKTNSALKNSEAE</sequence>
<evidence type="ECO:0000256" key="9">
    <source>
        <dbReference type="RuleBase" id="RU364092"/>
    </source>
</evidence>
<keyword evidence="7 9" id="KW-1133">Transmembrane helix</keyword>
<feature type="transmembrane region" description="Helical" evidence="9">
    <location>
        <begin position="91"/>
        <end position="110"/>
    </location>
</feature>
<evidence type="ECO:0000256" key="4">
    <source>
        <dbReference type="ARBA" id="ARBA00016463"/>
    </source>
</evidence>
<gene>
    <name evidence="9" type="primary">ccmC</name>
    <name evidence="11" type="ORF">COB13_08330</name>
</gene>